<feature type="transmembrane region" description="Helical" evidence="1">
    <location>
        <begin position="12"/>
        <end position="31"/>
    </location>
</feature>
<evidence type="ECO:0000256" key="1">
    <source>
        <dbReference type="SAM" id="Phobius"/>
    </source>
</evidence>
<comment type="caution">
    <text evidence="3">The sequence shown here is derived from an EMBL/GenBank/DDBJ whole genome shotgun (WGS) entry which is preliminary data.</text>
</comment>
<dbReference type="PANTHER" id="PTHR34989:SF1">
    <property type="entry name" value="PROTEIN HDED"/>
    <property type="match status" value="1"/>
</dbReference>
<dbReference type="AlphaFoldDB" id="A0A9X1HQD6"/>
<keyword evidence="1" id="KW-0472">Membrane</keyword>
<evidence type="ECO:0000313" key="4">
    <source>
        <dbReference type="EMBL" id="MCA6077009.1"/>
    </source>
</evidence>
<feature type="transmembrane region" description="Helical" evidence="1">
    <location>
        <begin position="124"/>
        <end position="142"/>
    </location>
</feature>
<keyword evidence="5" id="KW-1185">Reference proteome</keyword>
<keyword evidence="1" id="KW-0812">Transmembrane</keyword>
<dbReference type="RefSeq" id="WP_225697817.1">
    <property type="nucleotide sequence ID" value="NZ_JAIXNE010000002.1"/>
</dbReference>
<name>A0A9X1HQD6_9BACT</name>
<feature type="transmembrane region" description="Helical" evidence="1">
    <location>
        <begin position="90"/>
        <end position="112"/>
    </location>
</feature>
<protein>
    <submittedName>
        <fullName evidence="3">HdeD family acid-resistance protein</fullName>
    </submittedName>
</protein>
<dbReference type="EMBL" id="JAIXNE010000004">
    <property type="protein sequence ID" value="MCA6077009.1"/>
    <property type="molecule type" value="Genomic_DNA"/>
</dbReference>
<dbReference type="EMBL" id="JAIXNE010000003">
    <property type="protein sequence ID" value="MCA6075881.1"/>
    <property type="molecule type" value="Genomic_DNA"/>
</dbReference>
<proteinExistence type="predicted"/>
<gene>
    <name evidence="2" type="ORF">LDX50_07470</name>
    <name evidence="3" type="ORF">LDX50_13440</name>
    <name evidence="4" type="ORF">LDX50_19160</name>
</gene>
<dbReference type="Pfam" id="PF03729">
    <property type="entry name" value="DUF308"/>
    <property type="match status" value="2"/>
</dbReference>
<dbReference type="GO" id="GO:0005886">
    <property type="term" value="C:plasma membrane"/>
    <property type="evidence" value="ECO:0007669"/>
    <property type="project" value="TreeGrafter"/>
</dbReference>
<feature type="transmembrane region" description="Helical" evidence="1">
    <location>
        <begin position="67"/>
        <end position="84"/>
    </location>
</feature>
<keyword evidence="1" id="KW-1133">Transmembrane helix</keyword>
<evidence type="ECO:0000313" key="5">
    <source>
        <dbReference type="Proteomes" id="UP001139409"/>
    </source>
</evidence>
<sequence>MKSLFTLNWWVWLLRGLLFVVFGIIAFVSPVVTAATLAIWFAAFLFIDGVFALIHTFRHWKDNDDKWLMFAEAAISIVLGILLIRNPSITLLYVSLMLAFWFIYSGVVKIGLAIQVRKEIKGEGWLIAGGAVSVILGIVLLARPDMAIAGLIGLLAFFAIVMGILMIVISFKIRKGSKWIENKVDHAREKIEDAREAFEQRGQG</sequence>
<reference evidence="3" key="1">
    <citation type="submission" date="2021-09" db="EMBL/GenBank/DDBJ databases">
        <title>Fulvivirga sp. isolated from coastal sediment.</title>
        <authorList>
            <person name="Yu H."/>
        </authorList>
    </citation>
    <scope>NUCLEOTIDE SEQUENCE</scope>
    <source>
        <strain evidence="3">1062</strain>
    </source>
</reference>
<feature type="transmembrane region" description="Helical" evidence="1">
    <location>
        <begin position="148"/>
        <end position="171"/>
    </location>
</feature>
<dbReference type="InterPro" id="IPR052712">
    <property type="entry name" value="Acid_resist_chaperone_HdeD"/>
</dbReference>
<evidence type="ECO:0000313" key="3">
    <source>
        <dbReference type="EMBL" id="MCA6075881.1"/>
    </source>
</evidence>
<accession>A0A9X1HQD6</accession>
<dbReference type="InterPro" id="IPR005325">
    <property type="entry name" value="DUF308_memb"/>
</dbReference>
<evidence type="ECO:0000313" key="2">
    <source>
        <dbReference type="EMBL" id="MCA6074704.1"/>
    </source>
</evidence>
<feature type="transmembrane region" description="Helical" evidence="1">
    <location>
        <begin position="37"/>
        <end position="55"/>
    </location>
</feature>
<dbReference type="EMBL" id="JAIXNE010000002">
    <property type="protein sequence ID" value="MCA6074704.1"/>
    <property type="molecule type" value="Genomic_DNA"/>
</dbReference>
<dbReference type="Proteomes" id="UP001139409">
    <property type="component" value="Unassembled WGS sequence"/>
</dbReference>
<organism evidence="3 5">
    <name type="scientific">Fulvivirga sedimenti</name>
    <dbReference type="NCBI Taxonomy" id="2879465"/>
    <lineage>
        <taxon>Bacteria</taxon>
        <taxon>Pseudomonadati</taxon>
        <taxon>Bacteroidota</taxon>
        <taxon>Cytophagia</taxon>
        <taxon>Cytophagales</taxon>
        <taxon>Fulvivirgaceae</taxon>
        <taxon>Fulvivirga</taxon>
    </lineage>
</organism>
<dbReference type="PANTHER" id="PTHR34989">
    <property type="entry name" value="PROTEIN HDED"/>
    <property type="match status" value="1"/>
</dbReference>